<dbReference type="PANTHER" id="PTHR23079:SF55">
    <property type="entry name" value="RNA-DIRECTED RNA POLYMERASE"/>
    <property type="match status" value="1"/>
</dbReference>
<dbReference type="GO" id="GO:0003723">
    <property type="term" value="F:RNA binding"/>
    <property type="evidence" value="ECO:0007669"/>
    <property type="project" value="UniProtKB-KW"/>
</dbReference>
<feature type="non-terminal residue" evidence="3">
    <location>
        <position position="1"/>
    </location>
</feature>
<comment type="caution">
    <text evidence="3">The sequence shown here is derived from an EMBL/GenBank/DDBJ whole genome shotgun (WGS) entry which is preliminary data.</text>
</comment>
<dbReference type="Proteomes" id="UP000681967">
    <property type="component" value="Unassembled WGS sequence"/>
</dbReference>
<evidence type="ECO:0000256" key="1">
    <source>
        <dbReference type="RuleBase" id="RU363098"/>
    </source>
</evidence>
<keyword evidence="1" id="KW-0694">RNA-binding</keyword>
<keyword evidence="1" id="KW-0696">RNA-directed RNA polymerase</keyword>
<keyword evidence="1" id="KW-0808">Transferase</keyword>
<feature type="domain" description="RDRP core" evidence="2">
    <location>
        <begin position="5"/>
        <end position="251"/>
    </location>
</feature>
<protein>
    <recommendedName>
        <fullName evidence="1">RNA-dependent RNA polymerase</fullName>
        <ecNumber evidence="1">2.7.7.48</ecNumber>
    </recommendedName>
</protein>
<dbReference type="GO" id="GO:0031380">
    <property type="term" value="C:nuclear RNA-directed RNA polymerase complex"/>
    <property type="evidence" value="ECO:0007669"/>
    <property type="project" value="TreeGrafter"/>
</dbReference>
<dbReference type="InterPro" id="IPR057596">
    <property type="entry name" value="RDRP_core"/>
</dbReference>
<reference evidence="3" key="1">
    <citation type="submission" date="2021-02" db="EMBL/GenBank/DDBJ databases">
        <authorList>
            <person name="Nowell W R."/>
        </authorList>
    </citation>
    <scope>NUCLEOTIDE SEQUENCE</scope>
</reference>
<dbReference type="PANTHER" id="PTHR23079">
    <property type="entry name" value="RNA-DEPENDENT RNA POLYMERASE"/>
    <property type="match status" value="1"/>
</dbReference>
<name>A0A8S3EV37_9BILA</name>
<gene>
    <name evidence="3" type="ORF">BYL167_LOCUS62722</name>
</gene>
<sequence>FFSDLLKNKIPLPVNECRYIYGCALESQLQEGQCFIRYQILNENGKSCSKPKFECVRGRVIVTKNPCPYAGDMLELWAVDLPELYHLNDVIIFSVRGERPDFNKIAGSDLDGDGYFVYWGQELRLKSQVKPLDYTPDRKQYQSKPISPEDVINYCLSTLSMTSSGEIYNLHAIIVDKNYENYQQRTCQPLAIELARMFSSAVDSGKTGYIIDKKRIKSIREKYGQKYPDFLGKDEKRSYTSESIVGKLYRNALNYIHGNLKQLEAVFSQLNIIESEQEILPHTNLVRK</sequence>
<comment type="similarity">
    <text evidence="1">Belongs to the RdRP family.</text>
</comment>
<keyword evidence="1" id="KW-0548">Nucleotidyltransferase</keyword>
<evidence type="ECO:0000259" key="2">
    <source>
        <dbReference type="Pfam" id="PF05183"/>
    </source>
</evidence>
<accession>A0A8S3EV37</accession>
<dbReference type="EMBL" id="CAJOBH010235154">
    <property type="protein sequence ID" value="CAF5087624.1"/>
    <property type="molecule type" value="Genomic_DNA"/>
</dbReference>
<dbReference type="AlphaFoldDB" id="A0A8S3EV37"/>
<proteinExistence type="inferred from homology"/>
<dbReference type="Pfam" id="PF05183">
    <property type="entry name" value="RdRP"/>
    <property type="match status" value="1"/>
</dbReference>
<comment type="catalytic activity">
    <reaction evidence="1">
        <text>RNA(n) + a ribonucleoside 5'-triphosphate = RNA(n+1) + diphosphate</text>
        <dbReference type="Rhea" id="RHEA:21248"/>
        <dbReference type="Rhea" id="RHEA-COMP:14527"/>
        <dbReference type="Rhea" id="RHEA-COMP:17342"/>
        <dbReference type="ChEBI" id="CHEBI:33019"/>
        <dbReference type="ChEBI" id="CHEBI:61557"/>
        <dbReference type="ChEBI" id="CHEBI:140395"/>
        <dbReference type="EC" id="2.7.7.48"/>
    </reaction>
</comment>
<organism evidence="3 4">
    <name type="scientific">Rotaria magnacalcarata</name>
    <dbReference type="NCBI Taxonomy" id="392030"/>
    <lineage>
        <taxon>Eukaryota</taxon>
        <taxon>Metazoa</taxon>
        <taxon>Spiralia</taxon>
        <taxon>Gnathifera</taxon>
        <taxon>Rotifera</taxon>
        <taxon>Eurotatoria</taxon>
        <taxon>Bdelloidea</taxon>
        <taxon>Philodinida</taxon>
        <taxon>Philodinidae</taxon>
        <taxon>Rotaria</taxon>
    </lineage>
</organism>
<dbReference type="GO" id="GO:0030422">
    <property type="term" value="P:siRNA processing"/>
    <property type="evidence" value="ECO:0007669"/>
    <property type="project" value="TreeGrafter"/>
</dbReference>
<dbReference type="InterPro" id="IPR007855">
    <property type="entry name" value="RDRP"/>
</dbReference>
<dbReference type="GO" id="GO:0003968">
    <property type="term" value="F:RNA-directed RNA polymerase activity"/>
    <property type="evidence" value="ECO:0007669"/>
    <property type="project" value="UniProtKB-KW"/>
</dbReference>
<evidence type="ECO:0000313" key="3">
    <source>
        <dbReference type="EMBL" id="CAF5087624.1"/>
    </source>
</evidence>
<dbReference type="EC" id="2.7.7.48" evidence="1"/>
<evidence type="ECO:0000313" key="4">
    <source>
        <dbReference type="Proteomes" id="UP000681967"/>
    </source>
</evidence>